<gene>
    <name evidence="1" type="ORF">g.26581</name>
</gene>
<evidence type="ECO:0000313" key="1">
    <source>
        <dbReference type="EMBL" id="JAQ02406.1"/>
    </source>
</evidence>
<proteinExistence type="predicted"/>
<reference evidence="1" key="1">
    <citation type="journal article" date="2016" name="Gigascience">
        <title>De novo construction of an expanded transcriptome assembly for the western tarnished plant bug, Lygus hesperus.</title>
        <authorList>
            <person name="Tassone E.E."/>
            <person name="Geib S.M."/>
            <person name="Hall B."/>
            <person name="Fabrick J.A."/>
            <person name="Brent C.S."/>
            <person name="Hull J.J."/>
        </authorList>
    </citation>
    <scope>NUCLEOTIDE SEQUENCE</scope>
</reference>
<protein>
    <submittedName>
        <fullName evidence="1">Uncharacterized protein</fullName>
    </submittedName>
</protein>
<accession>A0A146L5B7</accession>
<dbReference type="EMBL" id="GDHC01016223">
    <property type="protein sequence ID" value="JAQ02406.1"/>
    <property type="molecule type" value="Transcribed_RNA"/>
</dbReference>
<sequence>MLRHAPRYVPRYFQNILHFFTILRFFPSEAVQVVGFPAQIPLLRPPTKVGNGGEFAYGSHTMLADISETQVAVVTVCTDRHTSKAASTIPPACGAAITPILHSMWLSRWWWHTGEDHYCDTVYSCAVRKGENPMQVYLLGMPAQLPPYRVEIITQFFTPAVLLELVVYGDGCLYSADMVTKMVQQLANIALHTSCWRDVSCLLLWVTLLVTDTSVSNHHPPSSQLAVVFLQSLTALDHAVSAYEALLTTVTSVCGLRQSMVAASEPADPTTTGPPPRQELHTIVDYCNRLGSLQTALEIPSFIQLCENFPHV</sequence>
<name>A0A146L5B7_LYGHE</name>
<organism evidence="1">
    <name type="scientific">Lygus hesperus</name>
    <name type="common">Western plant bug</name>
    <dbReference type="NCBI Taxonomy" id="30085"/>
    <lineage>
        <taxon>Eukaryota</taxon>
        <taxon>Metazoa</taxon>
        <taxon>Ecdysozoa</taxon>
        <taxon>Arthropoda</taxon>
        <taxon>Hexapoda</taxon>
        <taxon>Insecta</taxon>
        <taxon>Pterygota</taxon>
        <taxon>Neoptera</taxon>
        <taxon>Paraneoptera</taxon>
        <taxon>Hemiptera</taxon>
        <taxon>Heteroptera</taxon>
        <taxon>Panheteroptera</taxon>
        <taxon>Cimicomorpha</taxon>
        <taxon>Miridae</taxon>
        <taxon>Mirini</taxon>
        <taxon>Lygus</taxon>
    </lineage>
</organism>
<dbReference type="AlphaFoldDB" id="A0A146L5B7"/>